<evidence type="ECO:0000313" key="6">
    <source>
        <dbReference type="EMBL" id="GAB1293535.1"/>
    </source>
</evidence>
<keyword evidence="2 4" id="KW-0378">Hydrolase</keyword>
<dbReference type="SUPFAM" id="SSF81606">
    <property type="entry name" value="PP2C-like"/>
    <property type="match status" value="1"/>
</dbReference>
<dbReference type="Gene3D" id="3.60.40.10">
    <property type="entry name" value="PPM-type phosphatase domain"/>
    <property type="match status" value="1"/>
</dbReference>
<dbReference type="InterPro" id="IPR036457">
    <property type="entry name" value="PPM-type-like_dom_sf"/>
</dbReference>
<keyword evidence="1" id="KW-0479">Metal-binding</keyword>
<keyword evidence="7" id="KW-1185">Reference proteome</keyword>
<dbReference type="PROSITE" id="PS01032">
    <property type="entry name" value="PPM_1"/>
    <property type="match status" value="1"/>
</dbReference>
<evidence type="ECO:0000256" key="3">
    <source>
        <dbReference type="ARBA" id="ARBA00022912"/>
    </source>
</evidence>
<dbReference type="CDD" id="cd00143">
    <property type="entry name" value="PP2Cc"/>
    <property type="match status" value="1"/>
</dbReference>
<organism evidence="6 7">
    <name type="scientific">Apodemus speciosus</name>
    <name type="common">Large Japanese field mouse</name>
    <dbReference type="NCBI Taxonomy" id="105296"/>
    <lineage>
        <taxon>Eukaryota</taxon>
        <taxon>Metazoa</taxon>
        <taxon>Chordata</taxon>
        <taxon>Craniata</taxon>
        <taxon>Vertebrata</taxon>
        <taxon>Euteleostomi</taxon>
        <taxon>Mammalia</taxon>
        <taxon>Eutheria</taxon>
        <taxon>Euarchontoglires</taxon>
        <taxon>Glires</taxon>
        <taxon>Rodentia</taxon>
        <taxon>Myomorpha</taxon>
        <taxon>Muroidea</taxon>
        <taxon>Muridae</taxon>
        <taxon>Murinae</taxon>
        <taxon>Apodemus</taxon>
    </lineage>
</organism>
<feature type="domain" description="PPM-type phosphatase" evidence="5">
    <location>
        <begin position="107"/>
        <end position="518"/>
    </location>
</feature>
<dbReference type="PROSITE" id="PS51746">
    <property type="entry name" value="PPM_2"/>
    <property type="match status" value="1"/>
</dbReference>
<keyword evidence="3 4" id="KW-0904">Protein phosphatase</keyword>
<accession>A0ABQ0F2T8</accession>
<dbReference type="SMART" id="SM00332">
    <property type="entry name" value="PP2Cc"/>
    <property type="match status" value="1"/>
</dbReference>
<dbReference type="EMBL" id="BAAFST010000008">
    <property type="protein sequence ID" value="GAB1293535.1"/>
    <property type="molecule type" value="Genomic_DNA"/>
</dbReference>
<dbReference type="InterPro" id="IPR001932">
    <property type="entry name" value="PPM-type_phosphatase-like_dom"/>
</dbReference>
<evidence type="ECO:0000256" key="2">
    <source>
        <dbReference type="ARBA" id="ARBA00022801"/>
    </source>
</evidence>
<evidence type="ECO:0000256" key="1">
    <source>
        <dbReference type="ARBA" id="ARBA00022723"/>
    </source>
</evidence>
<dbReference type="PANTHER" id="PTHR13832:SF343">
    <property type="entry name" value="[PYRUVATE DEHYDROGENASE [ACETYL-TRANSFERRING]]-PHOSPHATASE 2, MITOCHONDRIAL"/>
    <property type="match status" value="1"/>
</dbReference>
<evidence type="ECO:0000259" key="5">
    <source>
        <dbReference type="PROSITE" id="PS51746"/>
    </source>
</evidence>
<comment type="similarity">
    <text evidence="4">Belongs to the PP2C family.</text>
</comment>
<dbReference type="Proteomes" id="UP001623349">
    <property type="component" value="Unassembled WGS sequence"/>
</dbReference>
<keyword evidence="6" id="KW-0670">Pyruvate</keyword>
<name>A0ABQ0F2T8_APOSI</name>
<evidence type="ECO:0000313" key="7">
    <source>
        <dbReference type="Proteomes" id="UP001623349"/>
    </source>
</evidence>
<comment type="caution">
    <text evidence="6">The sequence shown here is derived from an EMBL/GenBank/DDBJ whole genome shotgun (WGS) entry which is preliminary data.</text>
</comment>
<dbReference type="PANTHER" id="PTHR13832">
    <property type="entry name" value="PROTEIN PHOSPHATASE 2C"/>
    <property type="match status" value="1"/>
</dbReference>
<gene>
    <name evidence="6" type="ORF">APTSU1_000876700</name>
</gene>
<evidence type="ECO:0000256" key="4">
    <source>
        <dbReference type="RuleBase" id="RU003465"/>
    </source>
</evidence>
<dbReference type="Pfam" id="PF00481">
    <property type="entry name" value="PP2C"/>
    <property type="match status" value="1"/>
</dbReference>
<protein>
    <submittedName>
        <fullName evidence="6">Pyruvate dehyrogenase phosphatase catalytic subunit 2</fullName>
    </submittedName>
</protein>
<dbReference type="InterPro" id="IPR000222">
    <property type="entry name" value="PP2C_BS"/>
</dbReference>
<sequence length="530" mass="59303">MSSTVSRWILKSVRNRIATLRGGRRLYSRAASGRDQLRRSLFSPAPSALKDRSLCGGFAPGKAYRHTSTEEEDFHLQLNPDQVSDLLRAGESSHKVLDFNNGVPNSVLRVESNQLAANSPVEDRQGVASCVQTSGMMFGIFDGHGGHACAQAVSERLFYYTAVSLMSHQTLEQMEEAVENMKPLLPILQWLKHPGDSIYQDVTSVHLDHLRVYWQELLDLHMETGLSIEEALTYSFQRLDSDISLEIQAPLEDEVTKNLSLQVAFSGATACMAHVNGVHLHVANAGDCRAILGVQEDNGAWSCLPLTCDHNAWNEAELSRLKREHPESEDRTLIIDDRLLGVLIPCRAFGDVQLKWSKELQRNVLERGFDTEALNIYQFTPPHYHTPPYLTAKPEVTYHRLRPQDKFLVLASDGLWDVLGSEDVVRLVVGHLSKVGHHKPDLDQRPANLGLMQSLLLQRKASGLHAADRNTATHLIRHAIGSNEYGEMEPERLAAMLTLPEDVARMYRDDITVMVVFFNSDSIATYSKEG</sequence>
<reference evidence="6 7" key="1">
    <citation type="submission" date="2024-08" db="EMBL/GenBank/DDBJ databases">
        <title>The draft genome of Apodemus speciosus.</title>
        <authorList>
            <person name="Nabeshima K."/>
            <person name="Suzuki S."/>
            <person name="Onuma M."/>
        </authorList>
    </citation>
    <scope>NUCLEOTIDE SEQUENCE [LARGE SCALE GENOMIC DNA]</scope>
    <source>
        <strain evidence="6">IB14-021</strain>
    </source>
</reference>
<proteinExistence type="inferred from homology"/>
<dbReference type="InterPro" id="IPR015655">
    <property type="entry name" value="PP2C"/>
</dbReference>